<dbReference type="PANTHER" id="PTHR47163">
    <property type="entry name" value="DDE_TNP_IS1595 DOMAIN-CONTAINING PROTEIN"/>
    <property type="match status" value="1"/>
</dbReference>
<dbReference type="SMART" id="SM01126">
    <property type="entry name" value="DDE_Tnp_IS1595"/>
    <property type="match status" value="1"/>
</dbReference>
<sequence>MVEVEDRTAATLLPFIAKYVEPETTVMSDDWASYRRVHSLGMQQFTVVYKINYVNPLTGSLTLTIESLWSRVKAIMRKVGVCNISRDLFPTYLPEYKWRKKFSKDKVLDHILDHIIEYIHYKCLY</sequence>
<evidence type="ECO:0000313" key="2">
    <source>
        <dbReference type="EMBL" id="CDW38116.1"/>
    </source>
</evidence>
<organism evidence="2">
    <name type="scientific">Lepeophtheirus salmonis</name>
    <name type="common">Salmon louse</name>
    <name type="synonym">Caligus salmonis</name>
    <dbReference type="NCBI Taxonomy" id="72036"/>
    <lineage>
        <taxon>Eukaryota</taxon>
        <taxon>Metazoa</taxon>
        <taxon>Ecdysozoa</taxon>
        <taxon>Arthropoda</taxon>
        <taxon>Crustacea</taxon>
        <taxon>Multicrustacea</taxon>
        <taxon>Hexanauplia</taxon>
        <taxon>Copepoda</taxon>
        <taxon>Siphonostomatoida</taxon>
        <taxon>Caligidae</taxon>
        <taxon>Lepeophtheirus</taxon>
    </lineage>
</organism>
<dbReference type="PANTHER" id="PTHR47163:SF2">
    <property type="entry name" value="SI:DKEY-17M8.2"/>
    <property type="match status" value="1"/>
</dbReference>
<dbReference type="OrthoDB" id="6346507at2759"/>
<dbReference type="EMBL" id="HACA01020755">
    <property type="protein sequence ID" value="CDW38116.1"/>
    <property type="molecule type" value="Transcribed_RNA"/>
</dbReference>
<name>A0A0K2UK97_LEPSM</name>
<accession>A0A0K2UK97</accession>
<dbReference type="Pfam" id="PF12762">
    <property type="entry name" value="DDE_Tnp_IS1595"/>
    <property type="match status" value="1"/>
</dbReference>
<protein>
    <submittedName>
        <fullName evidence="2">Putative LOC101856368 [Aplysia californica]</fullName>
    </submittedName>
</protein>
<dbReference type="InterPro" id="IPR024445">
    <property type="entry name" value="Tnp_ISXO2-like"/>
</dbReference>
<evidence type="ECO:0000259" key="1">
    <source>
        <dbReference type="SMART" id="SM01126"/>
    </source>
</evidence>
<feature type="domain" description="ISXO2-like transposase" evidence="1">
    <location>
        <begin position="1"/>
        <end position="101"/>
    </location>
</feature>
<reference evidence="2" key="1">
    <citation type="submission" date="2014-05" db="EMBL/GenBank/DDBJ databases">
        <authorList>
            <person name="Chronopoulou M."/>
        </authorList>
    </citation>
    <scope>NUCLEOTIDE SEQUENCE</scope>
    <source>
        <tissue evidence="2">Whole organism</tissue>
    </source>
</reference>
<dbReference type="AlphaFoldDB" id="A0A0K2UK97"/>
<dbReference type="InterPro" id="IPR053164">
    <property type="entry name" value="IS1016-like_transposase"/>
</dbReference>
<proteinExistence type="predicted"/>